<accession>A0A2T0MR29</accession>
<evidence type="ECO:0000313" key="2">
    <source>
        <dbReference type="Proteomes" id="UP000238312"/>
    </source>
</evidence>
<keyword evidence="2" id="KW-1185">Reference proteome</keyword>
<comment type="caution">
    <text evidence="1">The sequence shown here is derived from an EMBL/GenBank/DDBJ whole genome shotgun (WGS) entry which is preliminary data.</text>
</comment>
<protein>
    <recommendedName>
        <fullName evidence="3">Glycolipid-binding protein</fullName>
    </recommendedName>
</protein>
<name>A0A2T0MR29_9ACTN</name>
<sequence>MPATSVGGRWHDPAMTVFTPPPATAAWQHLDVRTGFEVVYLRSTPGGYRVEGCTTAVEDGDAWVVDYIIELDPGWATRSARLTSRSARGERHLTLETDGAGHWRLDGEPAPWLDGCLDVDLESSALTNAFPVHRLHLDVGAASPAPAAFVRATDLAVERLEQHYARLPDGGGRQRYDYAAPVFDVACRLTYDESGLVLDYPGLAVRTA</sequence>
<dbReference type="EMBL" id="PVNG01000016">
    <property type="protein sequence ID" value="PRX60711.1"/>
    <property type="molecule type" value="Genomic_DNA"/>
</dbReference>
<evidence type="ECO:0008006" key="3">
    <source>
        <dbReference type="Google" id="ProtNLM"/>
    </source>
</evidence>
<dbReference type="SUPFAM" id="SSF159275">
    <property type="entry name" value="PA1994-like"/>
    <property type="match status" value="1"/>
</dbReference>
<proteinExistence type="predicted"/>
<reference evidence="1 2" key="1">
    <citation type="submission" date="2018-03" db="EMBL/GenBank/DDBJ databases">
        <title>Genomic Encyclopedia of Type Strains, Phase III (KMG-III): the genomes of soil and plant-associated and newly described type strains.</title>
        <authorList>
            <person name="Whitman W."/>
        </authorList>
    </citation>
    <scope>NUCLEOTIDE SEQUENCE [LARGE SCALE GENOMIC DNA]</scope>
    <source>
        <strain evidence="1 2">CGMCC 4.7104</strain>
    </source>
</reference>
<organism evidence="1 2">
    <name type="scientific">Nonomuraea fuscirosea</name>
    <dbReference type="NCBI Taxonomy" id="1291556"/>
    <lineage>
        <taxon>Bacteria</taxon>
        <taxon>Bacillati</taxon>
        <taxon>Actinomycetota</taxon>
        <taxon>Actinomycetes</taxon>
        <taxon>Streptosporangiales</taxon>
        <taxon>Streptosporangiaceae</taxon>
        <taxon>Nonomuraea</taxon>
    </lineage>
</organism>
<dbReference type="Pfam" id="PF06475">
    <property type="entry name" value="Glycolipid_bind"/>
    <property type="match status" value="1"/>
</dbReference>
<gene>
    <name evidence="1" type="ORF">B0I32_116102</name>
</gene>
<evidence type="ECO:0000313" key="1">
    <source>
        <dbReference type="EMBL" id="PRX60711.1"/>
    </source>
</evidence>
<dbReference type="Proteomes" id="UP000238312">
    <property type="component" value="Unassembled WGS sequence"/>
</dbReference>
<dbReference type="InterPro" id="IPR009467">
    <property type="entry name" value="Glycolipid-bd_prot_put"/>
</dbReference>
<dbReference type="AlphaFoldDB" id="A0A2T0MR29"/>